<feature type="region of interest" description="Disordered" evidence="2">
    <location>
        <begin position="75"/>
        <end position="94"/>
    </location>
</feature>
<evidence type="ECO:0000259" key="3">
    <source>
        <dbReference type="Pfam" id="PF12804"/>
    </source>
</evidence>
<dbReference type="PANTHER" id="PTHR19136">
    <property type="entry name" value="MOLYBDENUM COFACTOR GUANYLYLTRANSFERASE"/>
    <property type="match status" value="1"/>
</dbReference>
<feature type="domain" description="MobA-like NTP transferase" evidence="3">
    <location>
        <begin position="35"/>
        <end position="227"/>
    </location>
</feature>
<reference evidence="4 5" key="1">
    <citation type="submission" date="2012-05" db="EMBL/GenBank/DDBJ databases">
        <authorList>
            <person name="Harkins D.M."/>
            <person name="Madupu R."/>
            <person name="Durkin A.S."/>
            <person name="Torralba M."/>
            <person name="Methe B."/>
            <person name="Sutton G.G."/>
            <person name="Nelson K.E."/>
        </authorList>
    </citation>
    <scope>NUCLEOTIDE SEQUENCE [LARGE SCALE GENOMIC DNA]</scope>
    <source>
        <strain evidence="4 5">F0489</strain>
    </source>
</reference>
<sequence length="277" mass="27102">MTSGPDGGGDAAVGNGSTTGSPDPPGTAHGGRLDVVVLAGGTGRRLGGASKPNVVARGARLLDHVLAGLSGLTDLAEPASGAEPTGRSAPEKRSPAVATVATVGRVVVVAPAEVALPAGILRALEDPPLGGPVAGIAAGLARLAELSGSSGSPGSPGRAAPAAHAARAAAPAELTAVVTCDAPESGRALPALVAAARSAQDADGACALDGDHVQYLLGVYRTAALTQCVAPGGAALRDISVRRALGGLSVVHVDLGELRSAARDLDTWEDVRAWDRH</sequence>
<dbReference type="Proteomes" id="UP000002941">
    <property type="component" value="Unassembled WGS sequence"/>
</dbReference>
<dbReference type="SUPFAM" id="SSF53448">
    <property type="entry name" value="Nucleotide-diphospho-sugar transferases"/>
    <property type="match status" value="2"/>
</dbReference>
<dbReference type="InterPro" id="IPR029044">
    <property type="entry name" value="Nucleotide-diphossugar_trans"/>
</dbReference>
<dbReference type="GO" id="GO:0016779">
    <property type="term" value="F:nucleotidyltransferase activity"/>
    <property type="evidence" value="ECO:0007669"/>
    <property type="project" value="TreeGrafter"/>
</dbReference>
<dbReference type="Pfam" id="PF12804">
    <property type="entry name" value="NTP_transf_3"/>
    <property type="match status" value="1"/>
</dbReference>
<feature type="region of interest" description="Disordered" evidence="2">
    <location>
        <begin position="1"/>
        <end position="32"/>
    </location>
</feature>
<dbReference type="PANTHER" id="PTHR19136:SF81">
    <property type="entry name" value="MOLYBDENUM COFACTOR GUANYLYLTRANSFERASE"/>
    <property type="match status" value="1"/>
</dbReference>
<dbReference type="RefSeq" id="WP_008730979.1">
    <property type="nucleotide sequence ID" value="NZ_AKFT01000079.1"/>
</dbReference>
<evidence type="ECO:0000256" key="1">
    <source>
        <dbReference type="ARBA" id="ARBA00022679"/>
    </source>
</evidence>
<dbReference type="PATRIC" id="fig|1125718.3.peg.1096"/>
<dbReference type="Gene3D" id="3.90.550.10">
    <property type="entry name" value="Spore Coat Polysaccharide Biosynthesis Protein SpsA, Chain A"/>
    <property type="match status" value="1"/>
</dbReference>
<dbReference type="OrthoDB" id="4408226at2"/>
<evidence type="ECO:0000313" key="5">
    <source>
        <dbReference type="Proteomes" id="UP000002941"/>
    </source>
</evidence>
<proteinExistence type="predicted"/>
<feature type="compositionally biased region" description="Gly residues" evidence="2">
    <location>
        <begin position="1"/>
        <end position="11"/>
    </location>
</feature>
<evidence type="ECO:0000313" key="4">
    <source>
        <dbReference type="EMBL" id="EJF46115.1"/>
    </source>
</evidence>
<protein>
    <submittedName>
        <fullName evidence="4">MobA-like NTP transferase domain protein</fullName>
    </submittedName>
</protein>
<evidence type="ECO:0000256" key="2">
    <source>
        <dbReference type="SAM" id="MobiDB-lite"/>
    </source>
</evidence>
<keyword evidence="1 4" id="KW-0808">Transferase</keyword>
<gene>
    <name evidence="4" type="ORF">HMPREF1318_1775</name>
</gene>
<dbReference type="InterPro" id="IPR025877">
    <property type="entry name" value="MobA-like_NTP_Trfase"/>
</dbReference>
<dbReference type="AlphaFoldDB" id="J1HJQ0"/>
<organism evidence="4 5">
    <name type="scientific">Actinomyces massiliensis F0489</name>
    <dbReference type="NCBI Taxonomy" id="1125718"/>
    <lineage>
        <taxon>Bacteria</taxon>
        <taxon>Bacillati</taxon>
        <taxon>Actinomycetota</taxon>
        <taxon>Actinomycetes</taxon>
        <taxon>Actinomycetales</taxon>
        <taxon>Actinomycetaceae</taxon>
        <taxon>Actinomyces</taxon>
    </lineage>
</organism>
<keyword evidence="5" id="KW-1185">Reference proteome</keyword>
<accession>J1HJQ0</accession>
<dbReference type="EMBL" id="AKFT01000079">
    <property type="protein sequence ID" value="EJF46115.1"/>
    <property type="molecule type" value="Genomic_DNA"/>
</dbReference>
<dbReference type="eggNOG" id="COG0746">
    <property type="taxonomic scope" value="Bacteria"/>
</dbReference>
<name>J1HJQ0_9ACTO</name>
<comment type="caution">
    <text evidence="4">The sequence shown here is derived from an EMBL/GenBank/DDBJ whole genome shotgun (WGS) entry which is preliminary data.</text>
</comment>